<keyword evidence="2" id="KW-1185">Reference proteome</keyword>
<comment type="caution">
    <text evidence="1">The sequence shown here is derived from an EMBL/GenBank/DDBJ whole genome shotgun (WGS) entry which is preliminary data.</text>
</comment>
<proteinExistence type="predicted"/>
<name>A0ABM8VNC9_9BACL</name>
<dbReference type="RefSeq" id="WP_218101143.1">
    <property type="nucleotide sequence ID" value="NZ_CAJVCE010000015.1"/>
</dbReference>
<evidence type="ECO:0000313" key="2">
    <source>
        <dbReference type="Proteomes" id="UP000730618"/>
    </source>
</evidence>
<gene>
    <name evidence="1" type="ORF">PAECIP111802_04891</name>
</gene>
<dbReference type="InterPro" id="IPR046037">
    <property type="entry name" value="DUF5995"/>
</dbReference>
<evidence type="ECO:0000313" key="1">
    <source>
        <dbReference type="EMBL" id="CAG7651119.1"/>
    </source>
</evidence>
<sequence length="107" mass="12846">MNDIAQNPNEQPSSIQQVIDEMTRRLDKLQGRQDHRVIFQRVYLLMTKEMHLRLENGFFRDTMWMERVLVRFACYYFEAEIQGYQETTIVRPKYISINSGLVFPVVL</sequence>
<reference evidence="1 2" key="1">
    <citation type="submission" date="2021-06" db="EMBL/GenBank/DDBJ databases">
        <authorList>
            <person name="Criscuolo A."/>
        </authorList>
    </citation>
    <scope>NUCLEOTIDE SEQUENCE [LARGE SCALE GENOMIC DNA]</scope>
    <source>
        <strain evidence="2">CIP 111802</strain>
    </source>
</reference>
<accession>A0ABM8VNC9</accession>
<organism evidence="1 2">
    <name type="scientific">Paenibacillus allorhizosphaerae</name>
    <dbReference type="NCBI Taxonomy" id="2849866"/>
    <lineage>
        <taxon>Bacteria</taxon>
        <taxon>Bacillati</taxon>
        <taxon>Bacillota</taxon>
        <taxon>Bacilli</taxon>
        <taxon>Bacillales</taxon>
        <taxon>Paenibacillaceae</taxon>
        <taxon>Paenibacillus</taxon>
    </lineage>
</organism>
<dbReference type="Pfam" id="PF19458">
    <property type="entry name" value="DUF5995"/>
    <property type="match status" value="1"/>
</dbReference>
<dbReference type="EMBL" id="CAJVCE010000015">
    <property type="protein sequence ID" value="CAG7651119.1"/>
    <property type="molecule type" value="Genomic_DNA"/>
</dbReference>
<protein>
    <submittedName>
        <fullName evidence="1">Uncharacterized protein</fullName>
    </submittedName>
</protein>
<dbReference type="Proteomes" id="UP000730618">
    <property type="component" value="Unassembled WGS sequence"/>
</dbReference>